<sequence length="75" mass="8518">MGELRVITDLDALEELLEQIEICLQAKQKVAFAARRQKDGLEIAELNLEDDLPTSEEFEWVRPDQAVIAIKPLTP</sequence>
<gene>
    <name evidence="1" type="ORF">GV68_04700</name>
</gene>
<dbReference type="AlphaFoldDB" id="A0A922P077"/>
<name>A0A922P077_9HYPH</name>
<evidence type="ECO:0000313" key="2">
    <source>
        <dbReference type="Proteomes" id="UP000052167"/>
    </source>
</evidence>
<comment type="caution">
    <text evidence="1">The sequence shown here is derived from an EMBL/GenBank/DDBJ whole genome shotgun (WGS) entry which is preliminary data.</text>
</comment>
<dbReference type="EMBL" id="JOKJ01000012">
    <property type="protein sequence ID" value="KEQ07621.1"/>
    <property type="molecule type" value="Genomic_DNA"/>
</dbReference>
<proteinExistence type="predicted"/>
<accession>A0A922P077</accession>
<keyword evidence="2" id="KW-1185">Reference proteome</keyword>
<evidence type="ECO:0000313" key="1">
    <source>
        <dbReference type="EMBL" id="KEQ07621.1"/>
    </source>
</evidence>
<protein>
    <submittedName>
        <fullName evidence="1">Uncharacterized protein</fullName>
    </submittedName>
</protein>
<organism evidence="1 2">
    <name type="scientific">Pseudorhizobium pelagicum</name>
    <dbReference type="NCBI Taxonomy" id="1509405"/>
    <lineage>
        <taxon>Bacteria</taxon>
        <taxon>Pseudomonadati</taxon>
        <taxon>Pseudomonadota</taxon>
        <taxon>Alphaproteobacteria</taxon>
        <taxon>Hyphomicrobiales</taxon>
        <taxon>Rhizobiaceae</taxon>
        <taxon>Rhizobium/Agrobacterium group</taxon>
        <taxon>Pseudorhizobium</taxon>
    </lineage>
</organism>
<reference evidence="1 2" key="1">
    <citation type="submission" date="2014-06" db="EMBL/GenBank/DDBJ databases">
        <title>Rhizobium pelagicum/R2-400B4.</title>
        <authorList>
            <person name="Kimes N.E."/>
            <person name="Lopez-Perez M."/>
        </authorList>
    </citation>
    <scope>NUCLEOTIDE SEQUENCE [LARGE SCALE GENOMIC DNA]</scope>
    <source>
        <strain evidence="1 2">R2-400B4</strain>
    </source>
</reference>
<dbReference type="Proteomes" id="UP000052167">
    <property type="component" value="Unassembled WGS sequence"/>
</dbReference>